<organism evidence="2 3">
    <name type="scientific">Pseudomonas protegens</name>
    <dbReference type="NCBI Taxonomy" id="380021"/>
    <lineage>
        <taxon>Bacteria</taxon>
        <taxon>Pseudomonadati</taxon>
        <taxon>Pseudomonadota</taxon>
        <taxon>Gammaproteobacteria</taxon>
        <taxon>Pseudomonadales</taxon>
        <taxon>Pseudomonadaceae</taxon>
        <taxon>Pseudomonas</taxon>
    </lineage>
</organism>
<protein>
    <submittedName>
        <fullName evidence="2">Uncharacterized protein</fullName>
    </submittedName>
</protein>
<sequence>MMRTLTLNILCFFSMSLVPLHDATAFAMDADDRYITNWEALKRVVKNYKKGINNQKNIKYAKEAEARGKAAFLKGDYAKADYRGYGDAIAWIPRPEYYFIVGELNMRSKLSLHTNSPYSTPQYKACWDKYLFALDVEKSVGSLFETGFSLTAELDLSATKNSKIYQQALTNAACFARLTSKYSEGVGPQCVPVEEVKSCLGSPLLFLYH</sequence>
<reference evidence="2 3" key="1">
    <citation type="submission" date="2018-03" db="EMBL/GenBank/DDBJ databases">
        <title>Draft genome sequence of the plant growth promoting rhizobacterium Pseudomonas protegens strain BNJ-SS-45 isolated from wheat (Triticum aestivum) rhizosphere.</title>
        <authorList>
            <person name="Bajpai A."/>
            <person name="Shende K."/>
            <person name="Meena N."/>
            <person name="Upadhyayula S.R."/>
            <person name="Suravajhala P."/>
            <person name="Medicherla K.M."/>
            <person name="Johri B.N."/>
        </authorList>
    </citation>
    <scope>NUCLEOTIDE SEQUENCE [LARGE SCALE GENOMIC DNA]</scope>
    <source>
        <strain evidence="2 3">BNJ-SS-45</strain>
    </source>
</reference>
<feature type="signal peptide" evidence="1">
    <location>
        <begin position="1"/>
        <end position="27"/>
    </location>
</feature>
<keyword evidence="1" id="KW-0732">Signal</keyword>
<feature type="chain" id="PRO_5015419456" evidence="1">
    <location>
        <begin position="28"/>
        <end position="209"/>
    </location>
</feature>
<dbReference type="EMBL" id="PYJM01000005">
    <property type="protein sequence ID" value="PUA43371.1"/>
    <property type="molecule type" value="Genomic_DNA"/>
</dbReference>
<evidence type="ECO:0000313" key="2">
    <source>
        <dbReference type="EMBL" id="PUA43371.1"/>
    </source>
</evidence>
<evidence type="ECO:0000256" key="1">
    <source>
        <dbReference type="SAM" id="SignalP"/>
    </source>
</evidence>
<name>A0A2T6GGT4_9PSED</name>
<accession>A0A2T6GGT4</accession>
<comment type="caution">
    <text evidence="2">The sequence shown here is derived from an EMBL/GenBank/DDBJ whole genome shotgun (WGS) entry which is preliminary data.</text>
</comment>
<gene>
    <name evidence="2" type="ORF">C5U62_22310</name>
</gene>
<evidence type="ECO:0000313" key="3">
    <source>
        <dbReference type="Proteomes" id="UP000244178"/>
    </source>
</evidence>
<dbReference type="Proteomes" id="UP000244178">
    <property type="component" value="Unassembled WGS sequence"/>
</dbReference>
<dbReference type="AlphaFoldDB" id="A0A2T6GGT4"/>
<proteinExistence type="predicted"/>